<sequence>MDRASREAKREFRKRGSARRELDLGDLVFDLPPPEPELSNDIDNNDNDININLPPPEMIIESNNKILSKHQQIIDERIEENRIDTKIKNKNTNKTKTKTNNINNKRISISRRSKSLKIKYRRLPSNKTKLLYTDVISQMIKDYIKSPIIIEKFLNKMNEMNKNKNVKKRKLNNDNKIKSKIKKILKEYYERINEYFNSLIDLQLSNSLIKNDLNKINFEKNNIRLQIFNIRKDRSNIDLEIKQIRDEFKILNFKYNNQNKIYKQLIRLKEGGEINNMSRIKESSIIEDIEYKLNKIETNLNQRENYINSMKTVNGLLR</sequence>
<reference evidence="2" key="1">
    <citation type="submission" date="2020-11" db="EMBL/GenBank/DDBJ databases">
        <title>Kefir isolates.</title>
        <authorList>
            <person name="Marcisauskas S."/>
            <person name="Kim Y."/>
            <person name="Blasche S."/>
        </authorList>
    </citation>
    <scope>NUCLEOTIDE SEQUENCE</scope>
    <source>
        <strain evidence="2">Olga-1</strain>
    </source>
</reference>
<evidence type="ECO:0000313" key="3">
    <source>
        <dbReference type="Proteomes" id="UP000697127"/>
    </source>
</evidence>
<dbReference type="AlphaFoldDB" id="A0A9P6WK00"/>
<name>A0A9P6WK00_9ASCO</name>
<dbReference type="InterPro" id="IPR048743">
    <property type="entry name" value="AME1"/>
</dbReference>
<evidence type="ECO:0000259" key="1">
    <source>
        <dbReference type="Pfam" id="PF20994"/>
    </source>
</evidence>
<dbReference type="Pfam" id="PF20994">
    <property type="entry name" value="CENPU"/>
    <property type="match status" value="1"/>
</dbReference>
<evidence type="ECO:0000313" key="2">
    <source>
        <dbReference type="EMBL" id="KAG0688495.1"/>
    </source>
</evidence>
<comment type="caution">
    <text evidence="2">The sequence shown here is derived from an EMBL/GenBank/DDBJ whole genome shotgun (WGS) entry which is preliminary data.</text>
</comment>
<dbReference type="EMBL" id="PUHW01000147">
    <property type="protein sequence ID" value="KAG0688495.1"/>
    <property type="molecule type" value="Genomic_DNA"/>
</dbReference>
<accession>A0A9P6WK00</accession>
<organism evidence="2 3">
    <name type="scientific">Pichia californica</name>
    <dbReference type="NCBI Taxonomy" id="460514"/>
    <lineage>
        <taxon>Eukaryota</taxon>
        <taxon>Fungi</taxon>
        <taxon>Dikarya</taxon>
        <taxon>Ascomycota</taxon>
        <taxon>Saccharomycotina</taxon>
        <taxon>Pichiomycetes</taxon>
        <taxon>Pichiales</taxon>
        <taxon>Pichiaceae</taxon>
        <taxon>Pichia</taxon>
    </lineage>
</organism>
<keyword evidence="3" id="KW-1185">Reference proteome</keyword>
<proteinExistence type="predicted"/>
<dbReference type="OrthoDB" id="3998077at2759"/>
<feature type="domain" description="Inner kinetochore subunit AME1" evidence="1">
    <location>
        <begin position="117"/>
        <end position="316"/>
    </location>
</feature>
<gene>
    <name evidence="2" type="ORF">C6P40_000905</name>
</gene>
<dbReference type="Proteomes" id="UP000697127">
    <property type="component" value="Unassembled WGS sequence"/>
</dbReference>
<protein>
    <recommendedName>
        <fullName evidence="1">Inner kinetochore subunit AME1 domain-containing protein</fullName>
    </recommendedName>
</protein>